<feature type="signal peptide" evidence="1">
    <location>
        <begin position="1"/>
        <end position="24"/>
    </location>
</feature>
<dbReference type="EMBL" id="UWOC01000193">
    <property type="protein sequence ID" value="VCU11276.1"/>
    <property type="molecule type" value="Genomic_DNA"/>
</dbReference>
<dbReference type="Proteomes" id="UP000289200">
    <property type="component" value="Unassembled WGS sequence"/>
</dbReference>
<dbReference type="OrthoDB" id="8481666at2"/>
<evidence type="ECO:0000313" key="2">
    <source>
        <dbReference type="EMBL" id="VCU11276.1"/>
    </source>
</evidence>
<accession>A0A3S4DIN4</accession>
<organism evidence="2 3">
    <name type="scientific">Rhodoplanes serenus</name>
    <dbReference type="NCBI Taxonomy" id="200615"/>
    <lineage>
        <taxon>Bacteria</taxon>
        <taxon>Pseudomonadati</taxon>
        <taxon>Pseudomonadota</taxon>
        <taxon>Alphaproteobacteria</taxon>
        <taxon>Hyphomicrobiales</taxon>
        <taxon>Nitrobacteraceae</taxon>
        <taxon>Rhodoplanes</taxon>
    </lineage>
</organism>
<dbReference type="InterPro" id="IPR012645">
    <property type="entry name" value="CHP02301"/>
</dbReference>
<dbReference type="AlphaFoldDB" id="A0A3S4DIN4"/>
<sequence length="134" mass="14716">MTRRAVLAPILAALLVLGSPVAPGWAPSPAAAQQAVPFDGDLRRLAEILGALHYLRELCGAAEGQKWRNEMQQLVDAETPSGSRRAQMIASFNRGYRLYQQGYRTCTPSAETAVRRYLQEGAKLAREVTARYAN</sequence>
<dbReference type="Pfam" id="PF09539">
    <property type="entry name" value="DUF2385"/>
    <property type="match status" value="1"/>
</dbReference>
<gene>
    <name evidence="2" type="ORF">RHODGE_RHODGE_04487</name>
</gene>
<comment type="caution">
    <text evidence="2">The sequence shown here is derived from an EMBL/GenBank/DDBJ whole genome shotgun (WGS) entry which is preliminary data.</text>
</comment>
<evidence type="ECO:0008006" key="4">
    <source>
        <dbReference type="Google" id="ProtNLM"/>
    </source>
</evidence>
<proteinExistence type="predicted"/>
<dbReference type="NCBIfam" id="TIGR02301">
    <property type="entry name" value="TIGR02301 family protein"/>
    <property type="match status" value="1"/>
</dbReference>
<protein>
    <recommendedName>
        <fullName evidence="4">TIGR02301 family protein</fullName>
    </recommendedName>
</protein>
<evidence type="ECO:0000256" key="1">
    <source>
        <dbReference type="SAM" id="SignalP"/>
    </source>
</evidence>
<keyword evidence="1" id="KW-0732">Signal</keyword>
<reference evidence="3" key="1">
    <citation type="submission" date="2018-10" db="EMBL/GenBank/DDBJ databases">
        <authorList>
            <person name="Peiro R."/>
            <person name="Begona"/>
            <person name="Cbmso G."/>
            <person name="Lopez M."/>
            <person name="Gonzalez S."/>
            <person name="Sacristan E."/>
            <person name="Castillo E."/>
        </authorList>
    </citation>
    <scope>NUCLEOTIDE SEQUENCE [LARGE SCALE GENOMIC DNA]</scope>
</reference>
<evidence type="ECO:0000313" key="3">
    <source>
        <dbReference type="Proteomes" id="UP000289200"/>
    </source>
</evidence>
<keyword evidence="3" id="KW-1185">Reference proteome</keyword>
<name>A0A3S4DIN4_9BRAD</name>
<dbReference type="RefSeq" id="WP_129611281.1">
    <property type="nucleotide sequence ID" value="NZ_UWOC01000193.1"/>
</dbReference>
<feature type="chain" id="PRO_5018737327" description="TIGR02301 family protein" evidence="1">
    <location>
        <begin position="25"/>
        <end position="134"/>
    </location>
</feature>